<dbReference type="InterPro" id="IPR039447">
    <property type="entry name" value="UreH-like_TM_dom"/>
</dbReference>
<feature type="transmembrane region" description="Helical" evidence="1">
    <location>
        <begin position="76"/>
        <end position="94"/>
    </location>
</feature>
<evidence type="ECO:0000313" key="4">
    <source>
        <dbReference type="Proteomes" id="UP000199544"/>
    </source>
</evidence>
<feature type="transmembrane region" description="Helical" evidence="1">
    <location>
        <begin position="114"/>
        <end position="138"/>
    </location>
</feature>
<evidence type="ECO:0000259" key="2">
    <source>
        <dbReference type="Pfam" id="PF13386"/>
    </source>
</evidence>
<feature type="transmembrane region" description="Helical" evidence="1">
    <location>
        <begin position="42"/>
        <end position="69"/>
    </location>
</feature>
<accession>A0A1G9Y6S2</accession>
<organism evidence="3 4">
    <name type="scientific">Fictibacillus solisalsi</name>
    <dbReference type="NCBI Taxonomy" id="459525"/>
    <lineage>
        <taxon>Bacteria</taxon>
        <taxon>Bacillati</taxon>
        <taxon>Bacillota</taxon>
        <taxon>Bacilli</taxon>
        <taxon>Bacillales</taxon>
        <taxon>Fictibacillaceae</taxon>
        <taxon>Fictibacillus</taxon>
    </lineage>
</organism>
<protein>
    <submittedName>
        <fullName evidence="3">Cytochrome C biogenesis protein transmembrane region</fullName>
    </submittedName>
</protein>
<feature type="transmembrane region" description="Helical" evidence="1">
    <location>
        <begin position="185"/>
        <end position="203"/>
    </location>
</feature>
<dbReference type="Proteomes" id="UP000199544">
    <property type="component" value="Unassembled WGS sequence"/>
</dbReference>
<keyword evidence="1" id="KW-0472">Membrane</keyword>
<dbReference type="EMBL" id="FNHW01000001">
    <property type="protein sequence ID" value="SDN04215.1"/>
    <property type="molecule type" value="Genomic_DNA"/>
</dbReference>
<feature type="transmembrane region" description="Helical" evidence="1">
    <location>
        <begin position="145"/>
        <end position="173"/>
    </location>
</feature>
<proteinExistence type="predicted"/>
<evidence type="ECO:0000256" key="1">
    <source>
        <dbReference type="SAM" id="Phobius"/>
    </source>
</evidence>
<dbReference type="RefSeq" id="WP_090235926.1">
    <property type="nucleotide sequence ID" value="NZ_FNHW01000001.1"/>
</dbReference>
<sequence>MELLTILLMAMLLGLKHALDPDHLVAVTTIVSEKKKARFSALVGAWWGVGHMTTILVIGSAIIYFNLFVSHSVEKLLEGVVGVMIIYLGVKAFYTLRTSHHTHEHAVSGNGSRWMLRPLIVGLLHGLAGSTGVAYLFLSTIQDKYLGVIYLLVFGAGTLISMVLATLLIGLPYSWSSNHKKINLLLTRCTGVLSVSFGVYYLYKTLFIS</sequence>
<reference evidence="4" key="1">
    <citation type="submission" date="2016-10" db="EMBL/GenBank/DDBJ databases">
        <authorList>
            <person name="Varghese N."/>
            <person name="Submissions S."/>
        </authorList>
    </citation>
    <scope>NUCLEOTIDE SEQUENCE [LARGE SCALE GENOMIC DNA]</scope>
    <source>
        <strain evidence="4">CGMCC 1.6854</strain>
    </source>
</reference>
<dbReference type="AlphaFoldDB" id="A0A1G9Y6S2"/>
<dbReference type="STRING" id="459525.SAMN04488137_3214"/>
<feature type="domain" description="Urease accessory protein UreH-like transmembrane" evidence="2">
    <location>
        <begin position="50"/>
        <end position="200"/>
    </location>
</feature>
<keyword evidence="1" id="KW-1133">Transmembrane helix</keyword>
<dbReference type="InterPro" id="IPR052776">
    <property type="entry name" value="Chloro_ReproSupport/MetalTrans"/>
</dbReference>
<name>A0A1G9Y6S2_9BACL</name>
<dbReference type="OrthoDB" id="9811044at2"/>
<keyword evidence="1 3" id="KW-0812">Transmembrane</keyword>
<evidence type="ECO:0000313" key="3">
    <source>
        <dbReference type="EMBL" id="SDN04215.1"/>
    </source>
</evidence>
<dbReference type="PANTHER" id="PTHR33876">
    <property type="entry name" value="UNNAMED PRODUCT"/>
    <property type="match status" value="1"/>
</dbReference>
<dbReference type="PANTHER" id="PTHR33876:SF4">
    <property type="entry name" value="CHLOROPLAST PROTEIN FOR GROWTH AND FERTILITY 2"/>
    <property type="match status" value="1"/>
</dbReference>
<dbReference type="Pfam" id="PF13386">
    <property type="entry name" value="DsbD_2"/>
    <property type="match status" value="1"/>
</dbReference>
<gene>
    <name evidence="3" type="ORF">SAMN04488137_3214</name>
</gene>
<keyword evidence="4" id="KW-1185">Reference proteome</keyword>